<dbReference type="SMART" id="SM00641">
    <property type="entry name" value="Glyco_25"/>
    <property type="match status" value="1"/>
</dbReference>
<dbReference type="CDD" id="cd06524">
    <property type="entry name" value="GH25_YegX-like"/>
    <property type="match status" value="1"/>
</dbReference>
<evidence type="ECO:0000256" key="1">
    <source>
        <dbReference type="ARBA" id="ARBA00010646"/>
    </source>
</evidence>
<dbReference type="SUPFAM" id="SSF51445">
    <property type="entry name" value="(Trans)glycosidases"/>
    <property type="match status" value="1"/>
</dbReference>
<dbReference type="EMBL" id="JACIJO010000002">
    <property type="protein sequence ID" value="MBB6326019.1"/>
    <property type="molecule type" value="Genomic_DNA"/>
</dbReference>
<keyword evidence="3" id="KW-0326">Glycosidase</keyword>
<dbReference type="PANTHER" id="PTHR34135">
    <property type="entry name" value="LYSOZYME"/>
    <property type="match status" value="1"/>
</dbReference>
<organism evidence="4 5">
    <name type="scientific">Algoriphagus iocasae</name>
    <dbReference type="NCBI Taxonomy" id="1836499"/>
    <lineage>
        <taxon>Bacteria</taxon>
        <taxon>Pseudomonadati</taxon>
        <taxon>Bacteroidota</taxon>
        <taxon>Cytophagia</taxon>
        <taxon>Cytophagales</taxon>
        <taxon>Cyclobacteriaceae</taxon>
        <taxon>Algoriphagus</taxon>
    </lineage>
</organism>
<dbReference type="PANTHER" id="PTHR34135:SF2">
    <property type="entry name" value="LYSOZYME"/>
    <property type="match status" value="1"/>
</dbReference>
<dbReference type="Pfam" id="PF01183">
    <property type="entry name" value="Glyco_hydro_25"/>
    <property type="match status" value="1"/>
</dbReference>
<dbReference type="Proteomes" id="UP000588604">
    <property type="component" value="Unassembled WGS sequence"/>
</dbReference>
<proteinExistence type="inferred from homology"/>
<comment type="similarity">
    <text evidence="1">Belongs to the glycosyl hydrolase 25 family.</text>
</comment>
<reference evidence="4 5" key="1">
    <citation type="submission" date="2020-08" db="EMBL/GenBank/DDBJ databases">
        <title>Genomic Encyclopedia of Type Strains, Phase IV (KMG-IV): sequencing the most valuable type-strain genomes for metagenomic binning, comparative biology and taxonomic classification.</title>
        <authorList>
            <person name="Goeker M."/>
        </authorList>
    </citation>
    <scope>NUCLEOTIDE SEQUENCE [LARGE SCALE GENOMIC DNA]</scope>
    <source>
        <strain evidence="4 5">DSM 102044</strain>
    </source>
</reference>
<keyword evidence="2" id="KW-0378">Hydrolase</keyword>
<dbReference type="InterPro" id="IPR018077">
    <property type="entry name" value="Glyco_hydro_fam25_subgr"/>
</dbReference>
<dbReference type="InterPro" id="IPR002053">
    <property type="entry name" value="Glyco_hydro_25"/>
</dbReference>
<name>A0A841MKV3_9BACT</name>
<evidence type="ECO:0000256" key="2">
    <source>
        <dbReference type="ARBA" id="ARBA00022801"/>
    </source>
</evidence>
<dbReference type="GO" id="GO:0003796">
    <property type="term" value="F:lysozyme activity"/>
    <property type="evidence" value="ECO:0007669"/>
    <property type="project" value="InterPro"/>
</dbReference>
<dbReference type="RefSeq" id="WP_184494650.1">
    <property type="nucleotide sequence ID" value="NZ_JACIJO010000002.1"/>
</dbReference>
<dbReference type="Gene3D" id="3.20.20.80">
    <property type="entry name" value="Glycosidases"/>
    <property type="match status" value="1"/>
</dbReference>
<dbReference type="GO" id="GO:0016052">
    <property type="term" value="P:carbohydrate catabolic process"/>
    <property type="evidence" value="ECO:0007669"/>
    <property type="project" value="TreeGrafter"/>
</dbReference>
<dbReference type="InterPro" id="IPR017853">
    <property type="entry name" value="GH"/>
</dbReference>
<evidence type="ECO:0000313" key="5">
    <source>
        <dbReference type="Proteomes" id="UP000588604"/>
    </source>
</evidence>
<evidence type="ECO:0000313" key="4">
    <source>
        <dbReference type="EMBL" id="MBB6326019.1"/>
    </source>
</evidence>
<protein>
    <submittedName>
        <fullName evidence="4">Lysozyme</fullName>
    </submittedName>
</protein>
<accession>A0A841MKV3</accession>
<comment type="caution">
    <text evidence="4">The sequence shown here is derived from an EMBL/GenBank/DDBJ whole genome shotgun (WGS) entry which is preliminary data.</text>
</comment>
<dbReference type="AlphaFoldDB" id="A0A841MKV3"/>
<gene>
    <name evidence="4" type="ORF">FHS59_001647</name>
</gene>
<keyword evidence="5" id="KW-1185">Reference proteome</keyword>
<dbReference type="GO" id="GO:0009253">
    <property type="term" value="P:peptidoglycan catabolic process"/>
    <property type="evidence" value="ECO:0007669"/>
    <property type="project" value="InterPro"/>
</dbReference>
<dbReference type="GO" id="GO:0016998">
    <property type="term" value="P:cell wall macromolecule catabolic process"/>
    <property type="evidence" value="ECO:0007669"/>
    <property type="project" value="InterPro"/>
</dbReference>
<evidence type="ECO:0000256" key="3">
    <source>
        <dbReference type="ARBA" id="ARBA00023295"/>
    </source>
</evidence>
<dbReference type="PROSITE" id="PS51904">
    <property type="entry name" value="GLYCOSYL_HYDROL_F25_2"/>
    <property type="match status" value="1"/>
</dbReference>
<sequence>MAKKKSNTTPLGLILLLVLLTSGAGFLVITTWNKLHQKPYYANRPISEREALKFDYIFKTQSNGILGIDMSHYQGKITWEQLELQIKDRPVEFFIFRATMGDDQDMLFKEYWNALDTMDVARGAYHYYRPNENSTLQAHNFIKSVRLRKGDLRPILDIEKHSTIQSKNRLREGVQNWLNIVEEHYGVKPIIYTGDTFNRHVLVGHGFEDYPLWVANYNPIKEPESDYWVIWQFSEEGRIKGIKENVDLNILRGGKETLNTLILD</sequence>